<evidence type="ECO:0000313" key="4">
    <source>
        <dbReference type="Proteomes" id="UP001518990"/>
    </source>
</evidence>
<accession>A0ABS3KAF5</accession>
<dbReference type="NCBIfam" id="NF003707">
    <property type="entry name" value="PRK05325.1-2"/>
    <property type="match status" value="1"/>
</dbReference>
<dbReference type="HAMAP" id="MF_01232">
    <property type="entry name" value="UPF0229"/>
    <property type="match status" value="1"/>
</dbReference>
<dbReference type="Proteomes" id="UP001518990">
    <property type="component" value="Unassembled WGS sequence"/>
</dbReference>
<gene>
    <name evidence="3" type="ORF">IAI60_01815</name>
</gene>
<protein>
    <recommendedName>
        <fullName evidence="1">UPF0229 protein IAI60_01815</fullName>
    </recommendedName>
</protein>
<feature type="region of interest" description="Disordered" evidence="2">
    <location>
        <begin position="45"/>
        <end position="108"/>
    </location>
</feature>
<keyword evidence="4" id="KW-1185">Reference proteome</keyword>
<comment type="similarity">
    <text evidence="1">Belongs to the UPF0229 family.</text>
</comment>
<proteinExistence type="inferred from homology"/>
<dbReference type="InterPro" id="IPR006698">
    <property type="entry name" value="UPF0229"/>
</dbReference>
<evidence type="ECO:0000256" key="1">
    <source>
        <dbReference type="HAMAP-Rule" id="MF_01232"/>
    </source>
</evidence>
<name>A0ABS3KAF5_9PROT</name>
<dbReference type="RefSeq" id="WP_207444941.1">
    <property type="nucleotide sequence ID" value="NZ_CP061091.1"/>
</dbReference>
<evidence type="ECO:0000313" key="3">
    <source>
        <dbReference type="EMBL" id="MBO1073341.1"/>
    </source>
</evidence>
<sequence>MNIVDRRPNPKGKILSDRQRFLQRAREQVRKAVADSIASRRVADIGSSDSKDQVKVRSSGTAEPFLRHGPGGRRDIVVPGNERFVPGDRIPSSGGAGGRGNRASDSGEGQDAFEFALTRAEFLDIFFGDLELPELVRREIGDMSEPRPRRAGISVSGAPTSLNLTRTMRNSMGRRVALHRPGPSAMNALQEAVDRAVESGDPEEISKAREALQAAARRAAAVPFIDPVDLRYNRFEPSPHPRTQAVMFCLMDVSGSMTEHMKDLAKRFFMLLHLFLERKYEKVAVVFIRHTEKAQEVDEETFFRGRETGGTVVSSALDEMLRIATARYPASAWNIYAAQASDGDNYGSDNARTVALMRDSVLPMVQYFAYIETRDGLGIGRESDLWSAYHEIGTDGAGRRLARRQVTAPGEIWGVFADLFRRGSTQASEAAR</sequence>
<evidence type="ECO:0000256" key="2">
    <source>
        <dbReference type="SAM" id="MobiDB-lite"/>
    </source>
</evidence>
<reference evidence="3 4" key="1">
    <citation type="submission" date="2020-09" db="EMBL/GenBank/DDBJ databases">
        <title>Roseomonas.</title>
        <authorList>
            <person name="Zhu W."/>
        </authorList>
    </citation>
    <scope>NUCLEOTIDE SEQUENCE [LARGE SCALE GENOMIC DNA]</scope>
    <source>
        <strain evidence="3 4">1311</strain>
    </source>
</reference>
<dbReference type="PANTHER" id="PTHR30510">
    <property type="entry name" value="UPF0229 PROTEIN YEAH"/>
    <property type="match status" value="1"/>
</dbReference>
<dbReference type="EMBL" id="JACTNF010000001">
    <property type="protein sequence ID" value="MBO1073341.1"/>
    <property type="molecule type" value="Genomic_DNA"/>
</dbReference>
<comment type="caution">
    <text evidence="3">The sequence shown here is derived from an EMBL/GenBank/DDBJ whole genome shotgun (WGS) entry which is preliminary data.</text>
</comment>
<organism evidence="3 4">
    <name type="scientific">Roseomonas marmotae</name>
    <dbReference type="NCBI Taxonomy" id="2768161"/>
    <lineage>
        <taxon>Bacteria</taxon>
        <taxon>Pseudomonadati</taxon>
        <taxon>Pseudomonadota</taxon>
        <taxon>Alphaproteobacteria</taxon>
        <taxon>Acetobacterales</taxon>
        <taxon>Roseomonadaceae</taxon>
        <taxon>Roseomonas</taxon>
    </lineage>
</organism>
<dbReference type="PANTHER" id="PTHR30510:SF2">
    <property type="entry name" value="UPF0229 PROTEIN YEAH"/>
    <property type="match status" value="1"/>
</dbReference>
<dbReference type="Pfam" id="PF04285">
    <property type="entry name" value="DUF444"/>
    <property type="match status" value="1"/>
</dbReference>